<sequence length="17" mass="1803">MDNDLHIKTAELSATGS</sequence>
<gene>
    <name evidence="1" type="ORF">ADUPG1_014088</name>
</gene>
<evidence type="ECO:0000313" key="2">
    <source>
        <dbReference type="Proteomes" id="UP001057375"/>
    </source>
</evidence>
<keyword evidence="2" id="KW-1185">Reference proteome</keyword>
<name>A0ABQ5KA69_9EUKA</name>
<comment type="caution">
    <text evidence="1">The sequence shown here is derived from an EMBL/GenBank/DDBJ whole genome shotgun (WGS) entry which is preliminary data.</text>
</comment>
<protein>
    <submittedName>
        <fullName evidence="1">Uncharacterized protein</fullName>
    </submittedName>
</protein>
<organism evidence="1 2">
    <name type="scientific">Aduncisulcus paluster</name>
    <dbReference type="NCBI Taxonomy" id="2918883"/>
    <lineage>
        <taxon>Eukaryota</taxon>
        <taxon>Metamonada</taxon>
        <taxon>Carpediemonas-like organisms</taxon>
        <taxon>Aduncisulcus</taxon>
    </lineage>
</organism>
<feature type="non-terminal residue" evidence="1">
    <location>
        <position position="17"/>
    </location>
</feature>
<evidence type="ECO:0000313" key="1">
    <source>
        <dbReference type="EMBL" id="GKT29456.1"/>
    </source>
</evidence>
<reference evidence="1" key="1">
    <citation type="submission" date="2022-03" db="EMBL/GenBank/DDBJ databases">
        <title>Draft genome sequence of Aduncisulcus paluster, a free-living microaerophilic Fornicata.</title>
        <authorList>
            <person name="Yuyama I."/>
            <person name="Kume K."/>
            <person name="Tamura T."/>
            <person name="Inagaki Y."/>
            <person name="Hashimoto T."/>
        </authorList>
    </citation>
    <scope>NUCLEOTIDE SEQUENCE</scope>
    <source>
        <strain evidence="1">NY0171</strain>
    </source>
</reference>
<dbReference type="Proteomes" id="UP001057375">
    <property type="component" value="Unassembled WGS sequence"/>
</dbReference>
<dbReference type="EMBL" id="BQXS01013752">
    <property type="protein sequence ID" value="GKT29456.1"/>
    <property type="molecule type" value="Genomic_DNA"/>
</dbReference>
<accession>A0ABQ5KA69</accession>
<proteinExistence type="predicted"/>